<evidence type="ECO:0000313" key="1">
    <source>
        <dbReference type="EMBL" id="CAG8955166.1"/>
    </source>
</evidence>
<reference evidence="1" key="1">
    <citation type="submission" date="2021-07" db="EMBL/GenBank/DDBJ databases">
        <authorList>
            <person name="Durling M."/>
        </authorList>
    </citation>
    <scope>NUCLEOTIDE SEQUENCE</scope>
</reference>
<gene>
    <name evidence="1" type="ORF">HYFRA_00007182</name>
</gene>
<protein>
    <submittedName>
        <fullName evidence="1">Uncharacterized protein</fullName>
    </submittedName>
</protein>
<dbReference type="Proteomes" id="UP000696280">
    <property type="component" value="Unassembled WGS sequence"/>
</dbReference>
<evidence type="ECO:0000313" key="2">
    <source>
        <dbReference type="Proteomes" id="UP000696280"/>
    </source>
</evidence>
<proteinExistence type="predicted"/>
<comment type="caution">
    <text evidence="1">The sequence shown here is derived from an EMBL/GenBank/DDBJ whole genome shotgun (WGS) entry which is preliminary data.</text>
</comment>
<keyword evidence="2" id="KW-1185">Reference proteome</keyword>
<accession>A0A9N9KWI8</accession>
<sequence>MALFKLIVFVEHPRASRVKGKGGIEGGQHSFSKSPSFCWITSVTYFQDFNFSKIHRLIRHLKYRNVLKNHCSKHGC</sequence>
<dbReference type="EMBL" id="CAJVRL010000060">
    <property type="protein sequence ID" value="CAG8955166.1"/>
    <property type="molecule type" value="Genomic_DNA"/>
</dbReference>
<dbReference type="AlphaFoldDB" id="A0A9N9KWI8"/>
<name>A0A9N9KWI8_9HELO</name>
<organism evidence="1 2">
    <name type="scientific">Hymenoscyphus fraxineus</name>
    <dbReference type="NCBI Taxonomy" id="746836"/>
    <lineage>
        <taxon>Eukaryota</taxon>
        <taxon>Fungi</taxon>
        <taxon>Dikarya</taxon>
        <taxon>Ascomycota</taxon>
        <taxon>Pezizomycotina</taxon>
        <taxon>Leotiomycetes</taxon>
        <taxon>Helotiales</taxon>
        <taxon>Helotiaceae</taxon>
        <taxon>Hymenoscyphus</taxon>
    </lineage>
</organism>